<reference evidence="2" key="1">
    <citation type="submission" date="2023-01" db="EMBL/GenBank/DDBJ databases">
        <title>The chitinases involved in constricting ring structure development in the nematode-trapping fungus Drechslerella dactyloides.</title>
        <authorList>
            <person name="Wang R."/>
            <person name="Zhang L."/>
            <person name="Tang P."/>
            <person name="Li S."/>
            <person name="Liang L."/>
        </authorList>
    </citation>
    <scope>NUCLEOTIDE SEQUENCE</scope>
    <source>
        <strain evidence="2">YMF1.00031</strain>
    </source>
</reference>
<protein>
    <submittedName>
        <fullName evidence="2">Uncharacterized protein</fullName>
    </submittedName>
</protein>
<sequence>MKFFYAAALLLLPAMTVAAPAAEEVKPTLVKRQMYPCLFQNAWAAGMTGATGWGMNSAKGFAATGFNKANCVQVAADYDVTTVGQLYTKGVLGPNTWAASVPATEIGAQCGICIAPLDKNNVDTGVRLLIVNVPAPVLGAAKEVPSNAIAAMGGASNAKGCWKPVPLIECLNIGCPIGSPVPRLL</sequence>
<evidence type="ECO:0000256" key="1">
    <source>
        <dbReference type="SAM" id="SignalP"/>
    </source>
</evidence>
<keyword evidence="1" id="KW-0732">Signal</keyword>
<gene>
    <name evidence="2" type="ORF">Dda_1908</name>
</gene>
<comment type="caution">
    <text evidence="2">The sequence shown here is derived from an EMBL/GenBank/DDBJ whole genome shotgun (WGS) entry which is preliminary data.</text>
</comment>
<feature type="chain" id="PRO_5042042383" evidence="1">
    <location>
        <begin position="19"/>
        <end position="185"/>
    </location>
</feature>
<name>A0AAD6J2W8_DREDA</name>
<dbReference type="AlphaFoldDB" id="A0AAD6J2W8"/>
<evidence type="ECO:0000313" key="3">
    <source>
        <dbReference type="Proteomes" id="UP001221413"/>
    </source>
</evidence>
<keyword evidence="3" id="KW-1185">Reference proteome</keyword>
<organism evidence="2 3">
    <name type="scientific">Drechslerella dactyloides</name>
    <name type="common">Nematode-trapping fungus</name>
    <name type="synonym">Arthrobotrys dactyloides</name>
    <dbReference type="NCBI Taxonomy" id="74499"/>
    <lineage>
        <taxon>Eukaryota</taxon>
        <taxon>Fungi</taxon>
        <taxon>Dikarya</taxon>
        <taxon>Ascomycota</taxon>
        <taxon>Pezizomycotina</taxon>
        <taxon>Orbiliomycetes</taxon>
        <taxon>Orbiliales</taxon>
        <taxon>Orbiliaceae</taxon>
        <taxon>Drechslerella</taxon>
    </lineage>
</organism>
<dbReference type="Proteomes" id="UP001221413">
    <property type="component" value="Unassembled WGS sequence"/>
</dbReference>
<proteinExistence type="predicted"/>
<accession>A0AAD6J2W8</accession>
<evidence type="ECO:0000313" key="2">
    <source>
        <dbReference type="EMBL" id="KAJ6263345.1"/>
    </source>
</evidence>
<dbReference type="EMBL" id="JAQGDS010000002">
    <property type="protein sequence ID" value="KAJ6263345.1"/>
    <property type="molecule type" value="Genomic_DNA"/>
</dbReference>
<feature type="signal peptide" evidence="1">
    <location>
        <begin position="1"/>
        <end position="18"/>
    </location>
</feature>